<keyword evidence="2" id="KW-0169">Cobalamin biosynthesis</keyword>
<keyword evidence="5" id="KW-0949">S-adenosyl-L-methionine</keyword>
<dbReference type="InterPro" id="IPR012797">
    <property type="entry name" value="CobF"/>
</dbReference>
<dbReference type="Gene3D" id="3.40.630.30">
    <property type="match status" value="1"/>
</dbReference>
<gene>
    <name evidence="7" type="ORF">GCM10022399_21650</name>
</gene>
<proteinExistence type="predicted"/>
<dbReference type="InterPro" id="IPR035996">
    <property type="entry name" value="4pyrrol_Methylase_sf"/>
</dbReference>
<accession>A0ABP7DI92</accession>
<evidence type="ECO:0000256" key="1">
    <source>
        <dbReference type="ARBA" id="ARBA00004953"/>
    </source>
</evidence>
<dbReference type="SUPFAM" id="SSF55729">
    <property type="entry name" value="Acyl-CoA N-acyltransferases (Nat)"/>
    <property type="match status" value="1"/>
</dbReference>
<dbReference type="EMBL" id="BAABDC010000003">
    <property type="protein sequence ID" value="GAA3704743.1"/>
    <property type="molecule type" value="Genomic_DNA"/>
</dbReference>
<evidence type="ECO:0000259" key="6">
    <source>
        <dbReference type="PROSITE" id="PS51186"/>
    </source>
</evidence>
<evidence type="ECO:0000256" key="3">
    <source>
        <dbReference type="ARBA" id="ARBA00022603"/>
    </source>
</evidence>
<dbReference type="PANTHER" id="PTHR43467:SF1">
    <property type="entry name" value="PRECORRIN-6A SYNTHASE [DEACETYLATING]"/>
    <property type="match status" value="1"/>
</dbReference>
<keyword evidence="4" id="KW-0808">Transferase</keyword>
<dbReference type="InterPro" id="IPR016181">
    <property type="entry name" value="Acyl_CoA_acyltransferase"/>
</dbReference>
<evidence type="ECO:0000256" key="4">
    <source>
        <dbReference type="ARBA" id="ARBA00022679"/>
    </source>
</evidence>
<dbReference type="RefSeq" id="WP_344945700.1">
    <property type="nucleotide sequence ID" value="NZ_BAABDC010000003.1"/>
</dbReference>
<dbReference type="InterPro" id="IPR000182">
    <property type="entry name" value="GNAT_dom"/>
</dbReference>
<dbReference type="PANTHER" id="PTHR43467">
    <property type="entry name" value="COBALT-PRECORRIN-2 C(20)-METHYLTRANSFERASE"/>
    <property type="match status" value="1"/>
</dbReference>
<feature type="domain" description="N-acetyltransferase" evidence="6">
    <location>
        <begin position="285"/>
        <end position="450"/>
    </location>
</feature>
<comment type="pathway">
    <text evidence="1">Cofactor biosynthesis; adenosylcobalamin biosynthesis.</text>
</comment>
<protein>
    <recommendedName>
        <fullName evidence="6">N-acetyltransferase domain-containing protein</fullName>
    </recommendedName>
</protein>
<dbReference type="Pfam" id="PF00590">
    <property type="entry name" value="TP_methylase"/>
    <property type="match status" value="1"/>
</dbReference>
<dbReference type="Gene3D" id="3.30.950.10">
    <property type="entry name" value="Methyltransferase, Cobalt-precorrin-4 Transmethylase, Domain 2"/>
    <property type="match status" value="1"/>
</dbReference>
<evidence type="ECO:0000313" key="7">
    <source>
        <dbReference type="EMBL" id="GAA3704743.1"/>
    </source>
</evidence>
<keyword evidence="8" id="KW-1185">Reference proteome</keyword>
<reference evidence="8" key="1">
    <citation type="journal article" date="2019" name="Int. J. Syst. Evol. Microbiol.">
        <title>The Global Catalogue of Microorganisms (GCM) 10K type strain sequencing project: providing services to taxonomists for standard genome sequencing and annotation.</title>
        <authorList>
            <consortium name="The Broad Institute Genomics Platform"/>
            <consortium name="The Broad Institute Genome Sequencing Center for Infectious Disease"/>
            <person name="Wu L."/>
            <person name="Ma J."/>
        </authorList>
    </citation>
    <scope>NUCLEOTIDE SEQUENCE [LARGE SCALE GENOMIC DNA]</scope>
    <source>
        <strain evidence="8">JCM 17125</strain>
    </source>
</reference>
<evidence type="ECO:0000256" key="2">
    <source>
        <dbReference type="ARBA" id="ARBA00022573"/>
    </source>
</evidence>
<comment type="caution">
    <text evidence="7">The sequence shown here is derived from an EMBL/GenBank/DDBJ whole genome shotgun (WGS) entry which is preliminary data.</text>
</comment>
<dbReference type="InterPro" id="IPR014776">
    <property type="entry name" value="4pyrrole_Mease_sub2"/>
</dbReference>
<name>A0ABP7DI92_9MICO</name>
<dbReference type="InterPro" id="IPR000878">
    <property type="entry name" value="4pyrrol_Mease"/>
</dbReference>
<keyword evidence="3" id="KW-0489">Methyltransferase</keyword>
<evidence type="ECO:0000313" key="8">
    <source>
        <dbReference type="Proteomes" id="UP001501468"/>
    </source>
</evidence>
<evidence type="ECO:0000256" key="5">
    <source>
        <dbReference type="ARBA" id="ARBA00022691"/>
    </source>
</evidence>
<dbReference type="SUPFAM" id="SSF53790">
    <property type="entry name" value="Tetrapyrrole methylase"/>
    <property type="match status" value="1"/>
</dbReference>
<sequence>MIERIRVIGIGMGDPLHVTGEAVHALSTVDVFLVADKGDVTADLVAARQAVCDALIPDEHAYRVVEVTDPRRGPDAERDDTAYDRGVRDWHAARVDAYAAVIDGLADAETTVGFLVWGDPAFYDSTIRIVDALVERYAASGLTVDHDVIAGISAPQLLAARHRIPLNRIGAPIHVTTGRRLVDEYDPSLGDVVVMLDGHLVCGQLADAFPDVELYWGAYLGTPDEVLVHGPLAHVIDEVRHVRAQARERHGWVMDTYLLRPPAVPPETPPPSGFPDTEALTDGIVTVRPLAAGDWEVVRDEHNNEESLRWDFVGQACTDDEARRQASQARREWRRGRAARFVMVDAVTGEGAGVINVMRMGPPGIGLVGYGVLPAFRGRGFTTRALRLVSRWAFEEAGLERLELGHKVQNVASGKAAARAGFEAEGRLRQRLPNPDGTRSDEIYYSLTRETFSPEADG</sequence>
<dbReference type="Pfam" id="PF13302">
    <property type="entry name" value="Acetyltransf_3"/>
    <property type="match status" value="1"/>
</dbReference>
<dbReference type="InterPro" id="IPR014777">
    <property type="entry name" value="4pyrrole_Mease_sub1"/>
</dbReference>
<dbReference type="PROSITE" id="PS51186">
    <property type="entry name" value="GNAT"/>
    <property type="match status" value="1"/>
</dbReference>
<dbReference type="NCBIfam" id="TIGR02434">
    <property type="entry name" value="CobF"/>
    <property type="match status" value="1"/>
</dbReference>
<dbReference type="CDD" id="cd11643">
    <property type="entry name" value="Precorrin-6A-synthase"/>
    <property type="match status" value="1"/>
</dbReference>
<dbReference type="Proteomes" id="UP001501468">
    <property type="component" value="Unassembled WGS sequence"/>
</dbReference>
<organism evidence="7 8">
    <name type="scientific">Terrabacter ginsenosidimutans</name>
    <dbReference type="NCBI Taxonomy" id="490575"/>
    <lineage>
        <taxon>Bacteria</taxon>
        <taxon>Bacillati</taxon>
        <taxon>Actinomycetota</taxon>
        <taxon>Actinomycetes</taxon>
        <taxon>Micrococcales</taxon>
        <taxon>Intrasporangiaceae</taxon>
        <taxon>Terrabacter</taxon>
    </lineage>
</organism>
<dbReference type="Gene3D" id="3.40.1010.10">
    <property type="entry name" value="Cobalt-precorrin-4 Transmethylase, Domain 1"/>
    <property type="match status" value="1"/>
</dbReference>